<reference evidence="7" key="2">
    <citation type="submission" date="2021-02" db="EMBL/GenBank/DDBJ databases">
        <authorList>
            <person name="Kimball J.A."/>
            <person name="Haas M.W."/>
            <person name="Macchietto M."/>
            <person name="Kono T."/>
            <person name="Duquette J."/>
            <person name="Shao M."/>
        </authorList>
    </citation>
    <scope>NUCLEOTIDE SEQUENCE</scope>
    <source>
        <tissue evidence="7">Fresh leaf tissue</tissue>
    </source>
</reference>
<keyword evidence="3" id="KW-0862">Zinc</keyword>
<proteinExistence type="predicted"/>
<evidence type="ECO:0000256" key="1">
    <source>
        <dbReference type="ARBA" id="ARBA00022723"/>
    </source>
</evidence>
<evidence type="ECO:0000259" key="6">
    <source>
        <dbReference type="PROSITE" id="PS50808"/>
    </source>
</evidence>
<evidence type="ECO:0000256" key="4">
    <source>
        <dbReference type="PROSITE-ProRule" id="PRU00027"/>
    </source>
</evidence>
<dbReference type="PROSITE" id="PS50808">
    <property type="entry name" value="ZF_BED"/>
    <property type="match status" value="2"/>
</dbReference>
<evidence type="ECO:0000256" key="3">
    <source>
        <dbReference type="ARBA" id="ARBA00022833"/>
    </source>
</evidence>
<dbReference type="PANTHER" id="PTHR46951">
    <property type="entry name" value="BED-TYPE DOMAIN-CONTAINING PROTEIN"/>
    <property type="match status" value="1"/>
</dbReference>
<dbReference type="Proteomes" id="UP000729402">
    <property type="component" value="Unassembled WGS sequence"/>
</dbReference>
<feature type="compositionally biased region" description="Low complexity" evidence="5">
    <location>
        <begin position="38"/>
        <end position="72"/>
    </location>
</feature>
<keyword evidence="8" id="KW-1185">Reference proteome</keyword>
<dbReference type="AlphaFoldDB" id="A0A8J5RPU8"/>
<reference evidence="7" key="1">
    <citation type="journal article" date="2021" name="bioRxiv">
        <title>Whole Genome Assembly and Annotation of Northern Wild Rice, Zizania palustris L., Supports a Whole Genome Duplication in the Zizania Genus.</title>
        <authorList>
            <person name="Haas M."/>
            <person name="Kono T."/>
            <person name="Macchietto M."/>
            <person name="Millas R."/>
            <person name="McGilp L."/>
            <person name="Shao M."/>
            <person name="Duquette J."/>
            <person name="Hirsch C.N."/>
            <person name="Kimball J."/>
        </authorList>
    </citation>
    <scope>NUCLEOTIDE SEQUENCE</scope>
    <source>
        <tissue evidence="7">Fresh leaf tissue</tissue>
    </source>
</reference>
<feature type="domain" description="BED-type" evidence="6">
    <location>
        <begin position="230"/>
        <end position="281"/>
    </location>
</feature>
<feature type="compositionally biased region" description="Basic and acidic residues" evidence="5">
    <location>
        <begin position="1"/>
        <end position="18"/>
    </location>
</feature>
<dbReference type="OrthoDB" id="1903104at2759"/>
<evidence type="ECO:0000313" key="7">
    <source>
        <dbReference type="EMBL" id="KAG8051682.1"/>
    </source>
</evidence>
<evidence type="ECO:0000313" key="8">
    <source>
        <dbReference type="Proteomes" id="UP000729402"/>
    </source>
</evidence>
<protein>
    <recommendedName>
        <fullName evidence="6">BED-type domain-containing protein</fullName>
    </recommendedName>
</protein>
<dbReference type="PANTHER" id="PTHR46951:SF3">
    <property type="entry name" value="OS01G0547200 PROTEIN"/>
    <property type="match status" value="1"/>
</dbReference>
<dbReference type="GO" id="GO:0003677">
    <property type="term" value="F:DNA binding"/>
    <property type="evidence" value="ECO:0007669"/>
    <property type="project" value="InterPro"/>
</dbReference>
<dbReference type="Pfam" id="PF02892">
    <property type="entry name" value="zf-BED"/>
    <property type="match status" value="1"/>
</dbReference>
<evidence type="ECO:0000256" key="2">
    <source>
        <dbReference type="ARBA" id="ARBA00022771"/>
    </source>
</evidence>
<dbReference type="EMBL" id="JAAALK010000288">
    <property type="protein sequence ID" value="KAG8051682.1"/>
    <property type="molecule type" value="Genomic_DNA"/>
</dbReference>
<keyword evidence="1" id="KW-0479">Metal-binding</keyword>
<comment type="caution">
    <text evidence="7">The sequence shown here is derived from an EMBL/GenBank/DDBJ whole genome shotgun (WGS) entry which is preliminary data.</text>
</comment>
<dbReference type="InterPro" id="IPR003656">
    <property type="entry name" value="Znf_BED"/>
</dbReference>
<name>A0A8J5RPU8_ZIZPA</name>
<evidence type="ECO:0000256" key="5">
    <source>
        <dbReference type="SAM" id="MobiDB-lite"/>
    </source>
</evidence>
<organism evidence="7 8">
    <name type="scientific">Zizania palustris</name>
    <name type="common">Northern wild rice</name>
    <dbReference type="NCBI Taxonomy" id="103762"/>
    <lineage>
        <taxon>Eukaryota</taxon>
        <taxon>Viridiplantae</taxon>
        <taxon>Streptophyta</taxon>
        <taxon>Embryophyta</taxon>
        <taxon>Tracheophyta</taxon>
        <taxon>Spermatophyta</taxon>
        <taxon>Magnoliopsida</taxon>
        <taxon>Liliopsida</taxon>
        <taxon>Poales</taxon>
        <taxon>Poaceae</taxon>
        <taxon>BOP clade</taxon>
        <taxon>Oryzoideae</taxon>
        <taxon>Oryzeae</taxon>
        <taxon>Zizaniinae</taxon>
        <taxon>Zizania</taxon>
    </lineage>
</organism>
<gene>
    <name evidence="7" type="ORF">GUJ93_ZPchr0001g30891</name>
</gene>
<feature type="region of interest" description="Disordered" evidence="5">
    <location>
        <begin position="1"/>
        <end position="80"/>
    </location>
</feature>
<feature type="domain" description="BED-type" evidence="6">
    <location>
        <begin position="92"/>
        <end position="148"/>
    </location>
</feature>
<accession>A0A8J5RPU8</accession>
<sequence length="643" mass="73647">MDVEKDKGNGKVHFRDSASQEALRTYKRRRQPEPEPQEQPQLQLQQQPEPEPQQQQQQPQPQPELEQQQQQPKPEPVTGDVVAQQVTETFWKSRDIGWKHGIMIDDNRQHWKCMYCHLTRYGGGVSRLKRHLAGDLDVKMCPKVPADVSEKIREHLRRKREKRKNQAAQNCDNYITNKNTCDDSRTEKDPLPVDSEVLTGVVTVLEEVTNQTNHDNPEPAYPKAPMMLRGVRDIGWEHAVDLDGNKRRWQCKWCALCRSGGVTTLKAHLTDSSCPNIPKEISKKVLNFIEEKRAARHLFNSNTRSPFNIRFDKDLVNLSQIQEEGSLPLPDDQNPSRNARHMQTSENHTINEVAAGSNQRCAERSGEPLDCCEQLMESSHQPEEHCTLEHGRSQVLGNNKHHIMDDKTGHSEHKEIFKQPQKTRFNMRKHIVTVDETTKHWRCRYCEIPGSDEEDPPQPTQSAANQEISEPLAKMLSELVHSVANINTYLAARDNQFLFGMQGAGTTAGCNSSPPFLPDCQNSPAYHSSLQCKSTQSASMRYYATPMIYPLYKRPICSWASCPIRFVSTSSYDSREISKQQCTGHAHMSEPGECRRQGLCYNYDEPYVRGHKCQRLFYIEVSNFVDEDNMEEVVDMATDDATD</sequence>
<keyword evidence="2 4" id="KW-0863">Zinc-finger</keyword>
<dbReference type="GO" id="GO:0008270">
    <property type="term" value="F:zinc ion binding"/>
    <property type="evidence" value="ECO:0007669"/>
    <property type="project" value="UniProtKB-KW"/>
</dbReference>